<dbReference type="GO" id="GO:0005484">
    <property type="term" value="F:SNAP receptor activity"/>
    <property type="evidence" value="ECO:0007669"/>
    <property type="project" value="InterPro"/>
</dbReference>
<dbReference type="SMART" id="SM00397">
    <property type="entry name" value="t_SNARE"/>
    <property type="match status" value="1"/>
</dbReference>
<dbReference type="SUPFAM" id="SSF47661">
    <property type="entry name" value="t-snare proteins"/>
    <property type="match status" value="1"/>
</dbReference>
<keyword evidence="7" id="KW-0812">Transmembrane</keyword>
<dbReference type="FunFam" id="1.20.58.70:FF:000003">
    <property type="entry name" value="Qa-SNARE, Sso1/Syntaxin1-type, SYP12A-group"/>
    <property type="match status" value="1"/>
</dbReference>
<dbReference type="PROSITE" id="PS50192">
    <property type="entry name" value="T_SNARE"/>
    <property type="match status" value="1"/>
</dbReference>
<sequence length="307" mass="34628">MNDLMTKSFTSYVDLKKAAMKDIDLEAGLEMASTDSGGDMVLFLEEAEKVKSEMGSIREILGKLQQANEETKSAHKPETLKSLRHTINVDIVTVLKKARSIRSQLEEMDRTNAAKKRLSGSKEGSAIYRTRMAVTNGLRKKLKELMMEFQSLRQRMMTEYKETVGRRYFTVTGEEAEEEVIEKIIENGGEEFLGRAIEEHGRGKVAETVVEIQDRHGAAKEIERSLLELHQVFLDMAVMVEAQGEKMDDIEHHVINASQYVTDGTKDLKNAKDLQRSSRKWMCLGILLLILIVFVVVIPIAVSFGSS</sequence>
<dbReference type="GO" id="GO:0000149">
    <property type="term" value="F:SNARE binding"/>
    <property type="evidence" value="ECO:0007669"/>
    <property type="project" value="TreeGrafter"/>
</dbReference>
<dbReference type="OrthoDB" id="10255013at2759"/>
<keyword evidence="4" id="KW-0007">Acetylation</keyword>
<dbReference type="Gene3D" id="1.20.5.110">
    <property type="match status" value="1"/>
</dbReference>
<proteinExistence type="inferred from homology"/>
<evidence type="ECO:0000313" key="10">
    <source>
        <dbReference type="RefSeq" id="XP_022156189.1"/>
    </source>
</evidence>
<evidence type="ECO:0000256" key="3">
    <source>
        <dbReference type="ARBA" id="ARBA00022927"/>
    </source>
</evidence>
<keyword evidence="5" id="KW-0175">Coiled coil</keyword>
<dbReference type="GO" id="GO:0048278">
    <property type="term" value="P:vesicle docking"/>
    <property type="evidence" value="ECO:0007669"/>
    <property type="project" value="TreeGrafter"/>
</dbReference>
<comment type="similarity">
    <text evidence="1 6">Belongs to the syntaxin family.</text>
</comment>
<evidence type="ECO:0000256" key="1">
    <source>
        <dbReference type="ARBA" id="ARBA00009063"/>
    </source>
</evidence>
<accession>A0A6J1DSL9</accession>
<dbReference type="InterPro" id="IPR006012">
    <property type="entry name" value="Syntaxin/epimorphin_CS"/>
</dbReference>
<evidence type="ECO:0000256" key="2">
    <source>
        <dbReference type="ARBA" id="ARBA00022448"/>
    </source>
</evidence>
<name>A0A6J1DSL9_MOMCH</name>
<dbReference type="FunFam" id="1.20.5.110:FF:000008">
    <property type="entry name" value="Syntaxin 132"/>
    <property type="match status" value="1"/>
</dbReference>
<dbReference type="KEGG" id="mcha:111023138"/>
<keyword evidence="3" id="KW-0653">Protein transport</keyword>
<dbReference type="InterPro" id="IPR000727">
    <property type="entry name" value="T_SNARE_dom"/>
</dbReference>
<dbReference type="GO" id="GO:0006906">
    <property type="term" value="P:vesicle fusion"/>
    <property type="evidence" value="ECO:0007669"/>
    <property type="project" value="TreeGrafter"/>
</dbReference>
<dbReference type="Gene3D" id="1.20.58.70">
    <property type="match status" value="1"/>
</dbReference>
<dbReference type="GO" id="GO:0005886">
    <property type="term" value="C:plasma membrane"/>
    <property type="evidence" value="ECO:0007669"/>
    <property type="project" value="TreeGrafter"/>
</dbReference>
<dbReference type="PANTHER" id="PTHR19957:SF251">
    <property type="entry name" value="SYNTAXIN-RELATED PROTEIN KNOLLE"/>
    <property type="match status" value="1"/>
</dbReference>
<dbReference type="AlphaFoldDB" id="A0A6J1DSL9"/>
<organism evidence="9 10">
    <name type="scientific">Momordica charantia</name>
    <name type="common">Bitter gourd</name>
    <name type="synonym">Balsam pear</name>
    <dbReference type="NCBI Taxonomy" id="3673"/>
    <lineage>
        <taxon>Eukaryota</taxon>
        <taxon>Viridiplantae</taxon>
        <taxon>Streptophyta</taxon>
        <taxon>Embryophyta</taxon>
        <taxon>Tracheophyta</taxon>
        <taxon>Spermatophyta</taxon>
        <taxon>Magnoliopsida</taxon>
        <taxon>eudicotyledons</taxon>
        <taxon>Gunneridae</taxon>
        <taxon>Pentapetalae</taxon>
        <taxon>rosids</taxon>
        <taxon>fabids</taxon>
        <taxon>Cucurbitales</taxon>
        <taxon>Cucurbitaceae</taxon>
        <taxon>Momordiceae</taxon>
        <taxon>Momordica</taxon>
    </lineage>
</organism>
<dbReference type="Pfam" id="PF05739">
    <property type="entry name" value="SNARE"/>
    <property type="match status" value="1"/>
</dbReference>
<dbReference type="SMART" id="SM00503">
    <property type="entry name" value="SynN"/>
    <property type="match status" value="1"/>
</dbReference>
<keyword evidence="7" id="KW-1133">Transmembrane helix</keyword>
<dbReference type="GO" id="GO:0031201">
    <property type="term" value="C:SNARE complex"/>
    <property type="evidence" value="ECO:0007669"/>
    <property type="project" value="TreeGrafter"/>
</dbReference>
<dbReference type="RefSeq" id="XP_022156189.1">
    <property type="nucleotide sequence ID" value="XM_022300497.1"/>
</dbReference>
<keyword evidence="2" id="KW-0813">Transport</keyword>
<dbReference type="InterPro" id="IPR006011">
    <property type="entry name" value="Syntaxin_N"/>
</dbReference>
<dbReference type="CDD" id="cd00179">
    <property type="entry name" value="SynN"/>
    <property type="match status" value="1"/>
</dbReference>
<reference evidence="10" key="1">
    <citation type="submission" date="2025-08" db="UniProtKB">
        <authorList>
            <consortium name="RefSeq"/>
        </authorList>
    </citation>
    <scope>IDENTIFICATION</scope>
    <source>
        <strain evidence="10">OHB3-1</strain>
    </source>
</reference>
<dbReference type="GO" id="GO:0006886">
    <property type="term" value="P:intracellular protein transport"/>
    <property type="evidence" value="ECO:0007669"/>
    <property type="project" value="InterPro"/>
</dbReference>
<dbReference type="GO" id="GO:0012505">
    <property type="term" value="C:endomembrane system"/>
    <property type="evidence" value="ECO:0007669"/>
    <property type="project" value="TreeGrafter"/>
</dbReference>
<dbReference type="GeneID" id="111023138"/>
<dbReference type="InterPro" id="IPR045242">
    <property type="entry name" value="Syntaxin"/>
</dbReference>
<dbReference type="CDD" id="cd15848">
    <property type="entry name" value="SNARE_syntaxin1-like"/>
    <property type="match status" value="1"/>
</dbReference>
<dbReference type="PROSITE" id="PS00914">
    <property type="entry name" value="SYNTAXIN"/>
    <property type="match status" value="1"/>
</dbReference>
<evidence type="ECO:0000313" key="9">
    <source>
        <dbReference type="Proteomes" id="UP000504603"/>
    </source>
</evidence>
<evidence type="ECO:0000256" key="7">
    <source>
        <dbReference type="SAM" id="Phobius"/>
    </source>
</evidence>
<dbReference type="InterPro" id="IPR010989">
    <property type="entry name" value="SNARE"/>
</dbReference>
<keyword evidence="7" id="KW-0472">Membrane</keyword>
<evidence type="ECO:0000256" key="5">
    <source>
        <dbReference type="ARBA" id="ARBA00023054"/>
    </source>
</evidence>
<protein>
    <submittedName>
        <fullName evidence="10">Syntaxin-related protein KNOLLE</fullName>
    </submittedName>
</protein>
<evidence type="ECO:0000259" key="8">
    <source>
        <dbReference type="PROSITE" id="PS50192"/>
    </source>
</evidence>
<keyword evidence="9" id="KW-1185">Reference proteome</keyword>
<evidence type="ECO:0000256" key="4">
    <source>
        <dbReference type="ARBA" id="ARBA00022990"/>
    </source>
</evidence>
<dbReference type="Pfam" id="PF00804">
    <property type="entry name" value="Syntaxin"/>
    <property type="match status" value="1"/>
</dbReference>
<dbReference type="Proteomes" id="UP000504603">
    <property type="component" value="Unplaced"/>
</dbReference>
<feature type="transmembrane region" description="Helical" evidence="7">
    <location>
        <begin position="281"/>
        <end position="302"/>
    </location>
</feature>
<gene>
    <name evidence="10" type="primary">LOC111023138</name>
</gene>
<feature type="domain" description="T-SNARE coiled-coil homology" evidence="8">
    <location>
        <begin position="209"/>
        <end position="271"/>
    </location>
</feature>
<dbReference type="PANTHER" id="PTHR19957">
    <property type="entry name" value="SYNTAXIN"/>
    <property type="match status" value="1"/>
</dbReference>
<evidence type="ECO:0000256" key="6">
    <source>
        <dbReference type="RuleBase" id="RU003858"/>
    </source>
</evidence>
<dbReference type="GO" id="GO:0006887">
    <property type="term" value="P:exocytosis"/>
    <property type="evidence" value="ECO:0007669"/>
    <property type="project" value="TreeGrafter"/>
</dbReference>